<dbReference type="EMBL" id="CYPR01000186">
    <property type="protein sequence ID" value="CUH40068.1"/>
    <property type="molecule type" value="Genomic_DNA"/>
</dbReference>
<gene>
    <name evidence="2" type="ORF">JSE7799_02797</name>
</gene>
<accession>A0A0M7BDC4</accession>
<feature type="compositionally biased region" description="Low complexity" evidence="1">
    <location>
        <begin position="194"/>
        <end position="205"/>
    </location>
</feature>
<sequence length="241" mass="27337">MHVSLLDHSHECFFGCPTRFKKARQVASLPQLRDLQRYPSGAGVPVPLAVSISLNLTRRRTHALCYASSGLNLRFHDPPGRESQHLAHEIAIGLLFNQLKQRHSVVGHRRLRSWFRVSQPEPSRRSTVTTSVTPGRALRYAKGFARGLLHQPLGHYRFRDELLNETCSRRSTRRGRRSRTGSTTTTTAARIPASGTSRRSSSWQRRGWKSVRRSPKNQPVDSPNGRRRVGVQVTVRNGLLR</sequence>
<feature type="compositionally biased region" description="Basic residues" evidence="1">
    <location>
        <begin position="206"/>
        <end position="215"/>
    </location>
</feature>
<feature type="compositionally biased region" description="Low complexity" evidence="1">
    <location>
        <begin position="230"/>
        <end position="241"/>
    </location>
</feature>
<evidence type="ECO:0000313" key="2">
    <source>
        <dbReference type="EMBL" id="CUH40068.1"/>
    </source>
</evidence>
<dbReference type="AlphaFoldDB" id="A0A0M7BDC4"/>
<proteinExistence type="predicted"/>
<evidence type="ECO:0000256" key="1">
    <source>
        <dbReference type="SAM" id="MobiDB-lite"/>
    </source>
</evidence>
<feature type="region of interest" description="Disordered" evidence="1">
    <location>
        <begin position="167"/>
        <end position="241"/>
    </location>
</feature>
<protein>
    <submittedName>
        <fullName evidence="2">Uncharacterized protein</fullName>
    </submittedName>
</protein>
<reference evidence="2 3" key="1">
    <citation type="submission" date="2015-09" db="EMBL/GenBank/DDBJ databases">
        <authorList>
            <person name="Jackson K.R."/>
            <person name="Lunt B.L."/>
            <person name="Fisher J.N.B."/>
            <person name="Gardner A.V."/>
            <person name="Bailey M.E."/>
            <person name="Deus L.M."/>
            <person name="Earl A.S."/>
            <person name="Gibby P.D."/>
            <person name="Hartmann K.A."/>
            <person name="Liu J.E."/>
            <person name="Manci A.M."/>
            <person name="Nielsen D.A."/>
            <person name="Solomon M.B."/>
            <person name="Breakwell D.P."/>
            <person name="Burnett S.H."/>
            <person name="Grose J.H."/>
        </authorList>
    </citation>
    <scope>NUCLEOTIDE SEQUENCE [LARGE SCALE GENOMIC DNA]</scope>
    <source>
        <strain evidence="2 3">CECT 7799</strain>
    </source>
</reference>
<feature type="compositionally biased region" description="Basic residues" evidence="1">
    <location>
        <begin position="170"/>
        <end position="179"/>
    </location>
</feature>
<dbReference type="Proteomes" id="UP000049455">
    <property type="component" value="Unassembled WGS sequence"/>
</dbReference>
<keyword evidence="3" id="KW-1185">Reference proteome</keyword>
<evidence type="ECO:0000313" key="3">
    <source>
        <dbReference type="Proteomes" id="UP000049455"/>
    </source>
</evidence>
<organism evidence="2 3">
    <name type="scientific">Jannaschia seosinensis</name>
    <dbReference type="NCBI Taxonomy" id="313367"/>
    <lineage>
        <taxon>Bacteria</taxon>
        <taxon>Pseudomonadati</taxon>
        <taxon>Pseudomonadota</taxon>
        <taxon>Alphaproteobacteria</taxon>
        <taxon>Rhodobacterales</taxon>
        <taxon>Roseobacteraceae</taxon>
        <taxon>Jannaschia</taxon>
    </lineage>
</organism>
<name>A0A0M7BDC4_9RHOB</name>